<dbReference type="AlphaFoldDB" id="A0A0F8YVV8"/>
<gene>
    <name evidence="2" type="ORF">LCGC14_3107790</name>
</gene>
<sequence length="63" mass="6923">MAKKKVTRKKAAKKNGNGANLGEEMEPRQLQGNDGDGPALRMRPHVLPCNRAVDTYFSAIKLT</sequence>
<comment type="caution">
    <text evidence="2">The sequence shown here is derived from an EMBL/GenBank/DDBJ whole genome shotgun (WGS) entry which is preliminary data.</text>
</comment>
<feature type="compositionally biased region" description="Basic residues" evidence="1">
    <location>
        <begin position="1"/>
        <end position="13"/>
    </location>
</feature>
<name>A0A0F8YVV8_9ZZZZ</name>
<evidence type="ECO:0000313" key="2">
    <source>
        <dbReference type="EMBL" id="KKK52151.1"/>
    </source>
</evidence>
<evidence type="ECO:0000256" key="1">
    <source>
        <dbReference type="SAM" id="MobiDB-lite"/>
    </source>
</evidence>
<dbReference type="EMBL" id="LAZR01067167">
    <property type="protein sequence ID" value="KKK52151.1"/>
    <property type="molecule type" value="Genomic_DNA"/>
</dbReference>
<organism evidence="2">
    <name type="scientific">marine sediment metagenome</name>
    <dbReference type="NCBI Taxonomy" id="412755"/>
    <lineage>
        <taxon>unclassified sequences</taxon>
        <taxon>metagenomes</taxon>
        <taxon>ecological metagenomes</taxon>
    </lineage>
</organism>
<feature type="region of interest" description="Disordered" evidence="1">
    <location>
        <begin position="1"/>
        <end position="43"/>
    </location>
</feature>
<accession>A0A0F8YVV8</accession>
<proteinExistence type="predicted"/>
<reference evidence="2" key="1">
    <citation type="journal article" date="2015" name="Nature">
        <title>Complex archaea that bridge the gap between prokaryotes and eukaryotes.</title>
        <authorList>
            <person name="Spang A."/>
            <person name="Saw J.H."/>
            <person name="Jorgensen S.L."/>
            <person name="Zaremba-Niedzwiedzka K."/>
            <person name="Martijn J."/>
            <person name="Lind A.E."/>
            <person name="van Eijk R."/>
            <person name="Schleper C."/>
            <person name="Guy L."/>
            <person name="Ettema T.J."/>
        </authorList>
    </citation>
    <scope>NUCLEOTIDE SEQUENCE</scope>
</reference>
<protein>
    <submittedName>
        <fullName evidence="2">Uncharacterized protein</fullName>
    </submittedName>
</protein>